<keyword evidence="11" id="KW-1185">Reference proteome</keyword>
<evidence type="ECO:0000256" key="3">
    <source>
        <dbReference type="ARBA" id="ARBA00022630"/>
    </source>
</evidence>
<evidence type="ECO:0000256" key="2">
    <source>
        <dbReference type="ARBA" id="ARBA00009347"/>
    </source>
</evidence>
<evidence type="ECO:0000259" key="9">
    <source>
        <dbReference type="Pfam" id="PF02771"/>
    </source>
</evidence>
<dbReference type="PANTHER" id="PTHR43884">
    <property type="entry name" value="ACYL-COA DEHYDROGENASE"/>
    <property type="match status" value="1"/>
</dbReference>
<dbReference type="InterPro" id="IPR046373">
    <property type="entry name" value="Acyl-CoA_Oxase/DH_mid-dom_sf"/>
</dbReference>
<dbReference type="InterPro" id="IPR009075">
    <property type="entry name" value="AcylCo_DH/oxidase_C"/>
</dbReference>
<dbReference type="InterPro" id="IPR006091">
    <property type="entry name" value="Acyl-CoA_Oxase/DH_mid-dom"/>
</dbReference>
<dbReference type="GO" id="GO:0003995">
    <property type="term" value="F:acyl-CoA dehydrogenase activity"/>
    <property type="evidence" value="ECO:0007669"/>
    <property type="project" value="TreeGrafter"/>
</dbReference>
<dbReference type="EMBL" id="PDJQ01000001">
    <property type="protein sequence ID" value="PFG74506.1"/>
    <property type="molecule type" value="Genomic_DNA"/>
</dbReference>
<name>A0A2A9HHS0_TEPT2</name>
<dbReference type="SUPFAM" id="SSF47203">
    <property type="entry name" value="Acyl-CoA dehydrogenase C-terminal domain-like"/>
    <property type="match status" value="1"/>
</dbReference>
<dbReference type="Pfam" id="PF02771">
    <property type="entry name" value="Acyl-CoA_dh_N"/>
    <property type="match status" value="1"/>
</dbReference>
<protein>
    <submittedName>
        <fullName evidence="10">Alkylation response protein AidB-like acyl-CoA dehydrogenase</fullName>
    </submittedName>
</protein>
<evidence type="ECO:0000256" key="6">
    <source>
        <dbReference type="RuleBase" id="RU362125"/>
    </source>
</evidence>
<sequence>MDLGLSEEQELLKNSAREFLEKECPEEHVRAMEEDEKGYSPELWKKMAELGWHGLMIPEEYGGAGFSFLDLCILVEEFGRALVPGPFIPNQVCAAELILAGTDEQKKKYLPNIANGTAIHTYAITEPSGRWDREGVEMKATQSGSEYVLNGTKLFVPDAHVADYLHVVAWKPDGRLSTFIVPRTAEGISITVLKTIASDKQCEVVFKDVKVPAADVIDMDDKTASRLRNMATCLECAYLVGLAQRDFEISVNYAKERVQFGRPIGSFQAIQHKAADMVTDVDGMRFIMYKAAWATSENEDSQDMDTAMAKAWCSDASRRVVAHGQQIHGGIGFTKDYIIQLYFRRQKRAELFWGDGDYHRERVAQMLEI</sequence>
<dbReference type="SUPFAM" id="SSF56645">
    <property type="entry name" value="Acyl-CoA dehydrogenase NM domain-like"/>
    <property type="match status" value="1"/>
</dbReference>
<dbReference type="Pfam" id="PF02770">
    <property type="entry name" value="Acyl-CoA_dh_M"/>
    <property type="match status" value="1"/>
</dbReference>
<comment type="similarity">
    <text evidence="2 6">Belongs to the acyl-CoA dehydrogenase family.</text>
</comment>
<evidence type="ECO:0000259" key="8">
    <source>
        <dbReference type="Pfam" id="PF02770"/>
    </source>
</evidence>
<comment type="caution">
    <text evidence="10">The sequence shown here is derived from an EMBL/GenBank/DDBJ whole genome shotgun (WGS) entry which is preliminary data.</text>
</comment>
<keyword evidence="4 6" id="KW-0274">FAD</keyword>
<feature type="domain" description="Acyl-CoA dehydrogenase/oxidase C-terminal" evidence="7">
    <location>
        <begin position="236"/>
        <end position="366"/>
    </location>
</feature>
<accession>A0A2A9HHS0</accession>
<feature type="domain" description="Acyl-CoA dehydrogenase/oxidase N-terminal" evidence="9">
    <location>
        <begin position="6"/>
        <end position="116"/>
    </location>
</feature>
<comment type="cofactor">
    <cofactor evidence="1 6">
        <name>FAD</name>
        <dbReference type="ChEBI" id="CHEBI:57692"/>
    </cofactor>
</comment>
<dbReference type="InterPro" id="IPR013786">
    <property type="entry name" value="AcylCoA_DH/ox_N"/>
</dbReference>
<dbReference type="Proteomes" id="UP000223071">
    <property type="component" value="Unassembled WGS sequence"/>
</dbReference>
<evidence type="ECO:0000256" key="5">
    <source>
        <dbReference type="ARBA" id="ARBA00023002"/>
    </source>
</evidence>
<evidence type="ECO:0000256" key="1">
    <source>
        <dbReference type="ARBA" id="ARBA00001974"/>
    </source>
</evidence>
<organism evidence="10 11">
    <name type="scientific">Tepidiforma thermophila (strain KCTC 52669 / CGMCC 1.13589 / G233)</name>
    <dbReference type="NCBI Taxonomy" id="2761530"/>
    <lineage>
        <taxon>Bacteria</taxon>
        <taxon>Bacillati</taxon>
        <taxon>Chloroflexota</taxon>
        <taxon>Tepidiformia</taxon>
        <taxon>Tepidiformales</taxon>
        <taxon>Tepidiformaceae</taxon>
        <taxon>Tepidiforma</taxon>
    </lineage>
</organism>
<dbReference type="GO" id="GO:0050660">
    <property type="term" value="F:flavin adenine dinucleotide binding"/>
    <property type="evidence" value="ECO:0007669"/>
    <property type="project" value="InterPro"/>
</dbReference>
<evidence type="ECO:0000313" key="11">
    <source>
        <dbReference type="Proteomes" id="UP000223071"/>
    </source>
</evidence>
<dbReference type="PANTHER" id="PTHR43884:SF20">
    <property type="entry name" value="ACYL-COA DEHYDROGENASE FADE28"/>
    <property type="match status" value="1"/>
</dbReference>
<dbReference type="Pfam" id="PF00441">
    <property type="entry name" value="Acyl-CoA_dh_1"/>
    <property type="match status" value="1"/>
</dbReference>
<reference evidence="10 11" key="1">
    <citation type="submission" date="2017-09" db="EMBL/GenBank/DDBJ databases">
        <title>Sequencing the genomes of two abundant thermophiles in Great Basin hot springs: Thermocrinis jamiesonii and novel Chloroflexi Thermoflexus hugenholtzii.</title>
        <authorList>
            <person name="Hedlund B."/>
        </authorList>
    </citation>
    <scope>NUCLEOTIDE SEQUENCE [LARGE SCALE GENOMIC DNA]</scope>
    <source>
        <strain evidence="10 11">G233</strain>
    </source>
</reference>
<evidence type="ECO:0000256" key="4">
    <source>
        <dbReference type="ARBA" id="ARBA00022827"/>
    </source>
</evidence>
<dbReference type="InterPro" id="IPR009100">
    <property type="entry name" value="AcylCoA_DH/oxidase_NM_dom_sf"/>
</dbReference>
<dbReference type="RefSeq" id="WP_098503889.1">
    <property type="nucleotide sequence ID" value="NZ_PDJQ01000001.1"/>
</dbReference>
<feature type="domain" description="Acyl-CoA oxidase/dehydrogenase middle" evidence="8">
    <location>
        <begin position="122"/>
        <end position="209"/>
    </location>
</feature>
<dbReference type="CDD" id="cd00567">
    <property type="entry name" value="ACAD"/>
    <property type="match status" value="1"/>
</dbReference>
<dbReference type="Gene3D" id="2.40.110.10">
    <property type="entry name" value="Butyryl-CoA Dehydrogenase, subunit A, domain 2"/>
    <property type="match status" value="1"/>
</dbReference>
<dbReference type="AlphaFoldDB" id="A0A2A9HHS0"/>
<keyword evidence="3 6" id="KW-0285">Flavoprotein</keyword>
<dbReference type="Gene3D" id="1.20.140.10">
    <property type="entry name" value="Butyryl-CoA Dehydrogenase, subunit A, domain 3"/>
    <property type="match status" value="1"/>
</dbReference>
<dbReference type="Gene3D" id="1.10.540.10">
    <property type="entry name" value="Acyl-CoA dehydrogenase/oxidase, N-terminal domain"/>
    <property type="match status" value="1"/>
</dbReference>
<evidence type="ECO:0000259" key="7">
    <source>
        <dbReference type="Pfam" id="PF00441"/>
    </source>
</evidence>
<evidence type="ECO:0000313" key="10">
    <source>
        <dbReference type="EMBL" id="PFG74506.1"/>
    </source>
</evidence>
<keyword evidence="5 6" id="KW-0560">Oxidoreductase</keyword>
<dbReference type="InterPro" id="IPR036250">
    <property type="entry name" value="AcylCo_DH-like_C"/>
</dbReference>
<dbReference type="InterPro" id="IPR037069">
    <property type="entry name" value="AcylCoA_DH/ox_N_sf"/>
</dbReference>
<proteinExistence type="inferred from homology"/>
<gene>
    <name evidence="10" type="ORF">A9A59_1739</name>
</gene>